<dbReference type="OMA" id="IQVNANC"/>
<reference evidence="3" key="1">
    <citation type="submission" date="2020-12" db="UniProtKB">
        <authorList>
            <consortium name="WormBaseParasite"/>
        </authorList>
    </citation>
    <scope>IDENTIFICATION</scope>
    <source>
        <strain evidence="3">MHco3</strain>
    </source>
</reference>
<dbReference type="OrthoDB" id="8192933at2759"/>
<evidence type="ECO:0000259" key="1">
    <source>
        <dbReference type="Pfam" id="PF05018"/>
    </source>
</evidence>
<dbReference type="InterPro" id="IPR040441">
    <property type="entry name" value="CFA20/CFAP20DC"/>
</dbReference>
<protein>
    <submittedName>
        <fullName evidence="3">CFA20_dom domain-containing protein</fullName>
    </submittedName>
</protein>
<dbReference type="Pfam" id="PF05018">
    <property type="entry name" value="CFA20_dom"/>
    <property type="match status" value="1"/>
</dbReference>
<dbReference type="PANTHER" id="PTHR12458">
    <property type="entry name" value="ORF PROTEIN"/>
    <property type="match status" value="1"/>
</dbReference>
<organism evidence="2 3">
    <name type="scientific">Haemonchus contortus</name>
    <name type="common">Barber pole worm</name>
    <dbReference type="NCBI Taxonomy" id="6289"/>
    <lineage>
        <taxon>Eukaryota</taxon>
        <taxon>Metazoa</taxon>
        <taxon>Ecdysozoa</taxon>
        <taxon>Nematoda</taxon>
        <taxon>Chromadorea</taxon>
        <taxon>Rhabditida</taxon>
        <taxon>Rhabditina</taxon>
        <taxon>Rhabditomorpha</taxon>
        <taxon>Strongyloidea</taxon>
        <taxon>Trichostrongylidae</taxon>
        <taxon>Haemonchus</taxon>
    </lineage>
</organism>
<dbReference type="Proteomes" id="UP000025227">
    <property type="component" value="Unplaced"/>
</dbReference>
<dbReference type="InterPro" id="IPR007714">
    <property type="entry name" value="CFA20_dom"/>
</dbReference>
<accession>A0A7I4Z6Z9</accession>
<keyword evidence="2" id="KW-1185">Reference proteome</keyword>
<name>A0A7I4Z6Z9_HAECO</name>
<feature type="domain" description="CFA20" evidence="1">
    <location>
        <begin position="3"/>
        <end position="54"/>
    </location>
</feature>
<evidence type="ECO:0000313" key="3">
    <source>
        <dbReference type="WBParaSite" id="HCON_00193130-00001"/>
    </source>
</evidence>
<evidence type="ECO:0000313" key="2">
    <source>
        <dbReference type="Proteomes" id="UP000025227"/>
    </source>
</evidence>
<sequence length="54" mass="6486">MRTRVRPFMCTVLIQLNERQNQIQCNLHDFTKRAHGINYVDTVRIQVNANCRLR</sequence>
<proteinExistence type="predicted"/>
<dbReference type="AlphaFoldDB" id="A0A7I4Z6Z9"/>
<dbReference type="WBParaSite" id="HCON_00193130-00001">
    <property type="protein sequence ID" value="HCON_00193130-00001"/>
    <property type="gene ID" value="HCON_00193130"/>
</dbReference>